<protein>
    <submittedName>
        <fullName evidence="1">Uncharacterized protein</fullName>
    </submittedName>
</protein>
<keyword evidence="2" id="KW-1185">Reference proteome</keyword>
<sequence>MMKKLLILSVFTVFCLFSYLHVEAQEPRQTDPPEKGFSLGYCSPSIEHICFSGKYFELGFRDVYEGTSD</sequence>
<gene>
    <name evidence="1" type="ORF">K4L44_13975</name>
</gene>
<dbReference type="Proteomes" id="UP000826212">
    <property type="component" value="Chromosome"/>
</dbReference>
<proteinExistence type="predicted"/>
<organism evidence="1 2">
    <name type="scientific">Halosquirtibacter laminarini</name>
    <dbReference type="NCBI Taxonomy" id="3374600"/>
    <lineage>
        <taxon>Bacteria</taxon>
        <taxon>Pseudomonadati</taxon>
        <taxon>Bacteroidota</taxon>
        <taxon>Bacteroidia</taxon>
        <taxon>Marinilabiliales</taxon>
        <taxon>Prolixibacteraceae</taxon>
        <taxon>Halosquirtibacter</taxon>
    </lineage>
</organism>
<reference evidence="1" key="1">
    <citation type="submission" date="2021-08" db="EMBL/GenBank/DDBJ databases">
        <title>Novel anaerobic bacterium isolated from sea squirt in East Sea, Republic of Korea.</title>
        <authorList>
            <person name="Nguyen T.H."/>
            <person name="Li Z."/>
            <person name="Lee Y.-J."/>
            <person name="Ko J."/>
            <person name="Kim S.-G."/>
        </authorList>
    </citation>
    <scope>NUCLEOTIDE SEQUENCE</scope>
    <source>
        <strain evidence="1">KCTC 25031</strain>
    </source>
</reference>
<evidence type="ECO:0000313" key="1">
    <source>
        <dbReference type="EMBL" id="QZE13661.1"/>
    </source>
</evidence>
<dbReference type="EMBL" id="CP081303">
    <property type="protein sequence ID" value="QZE13661.1"/>
    <property type="molecule type" value="Genomic_DNA"/>
</dbReference>
<name>A0AC61NDN0_9BACT</name>
<evidence type="ECO:0000313" key="2">
    <source>
        <dbReference type="Proteomes" id="UP000826212"/>
    </source>
</evidence>
<accession>A0AC61NDN0</accession>